<evidence type="ECO:0000313" key="2">
    <source>
        <dbReference type="Proteomes" id="UP001147782"/>
    </source>
</evidence>
<organism evidence="1 2">
    <name type="scientific">Penicillium cataractarum</name>
    <dbReference type="NCBI Taxonomy" id="2100454"/>
    <lineage>
        <taxon>Eukaryota</taxon>
        <taxon>Fungi</taxon>
        <taxon>Dikarya</taxon>
        <taxon>Ascomycota</taxon>
        <taxon>Pezizomycotina</taxon>
        <taxon>Eurotiomycetes</taxon>
        <taxon>Eurotiomycetidae</taxon>
        <taxon>Eurotiales</taxon>
        <taxon>Aspergillaceae</taxon>
        <taxon>Penicillium</taxon>
    </lineage>
</organism>
<proteinExistence type="predicted"/>
<sequence>MTSGASRDSRTSVAIPTCRIDDLQARRKRLTDFQGLQEVSRGSIPSCYHRPSARSAGTLEVKCETDQEV</sequence>
<reference evidence="1" key="2">
    <citation type="journal article" date="2023" name="IMA Fungus">
        <title>Comparative genomic study of the Penicillium genus elucidates a diverse pangenome and 15 lateral gene transfer events.</title>
        <authorList>
            <person name="Petersen C."/>
            <person name="Sorensen T."/>
            <person name="Nielsen M.R."/>
            <person name="Sondergaard T.E."/>
            <person name="Sorensen J.L."/>
            <person name="Fitzpatrick D.A."/>
            <person name="Frisvad J.C."/>
            <person name="Nielsen K.L."/>
        </authorList>
    </citation>
    <scope>NUCLEOTIDE SEQUENCE</scope>
    <source>
        <strain evidence="1">IBT 29864</strain>
    </source>
</reference>
<gene>
    <name evidence="1" type="ORF">N7496_003440</name>
</gene>
<comment type="caution">
    <text evidence="1">The sequence shown here is derived from an EMBL/GenBank/DDBJ whole genome shotgun (WGS) entry which is preliminary data.</text>
</comment>
<dbReference type="GeneID" id="81435548"/>
<dbReference type="Proteomes" id="UP001147782">
    <property type="component" value="Unassembled WGS sequence"/>
</dbReference>
<dbReference type="AlphaFoldDB" id="A0A9W9VGD5"/>
<accession>A0A9W9VGD5</accession>
<dbReference type="RefSeq" id="XP_056558583.1">
    <property type="nucleotide sequence ID" value="XM_056696371.1"/>
</dbReference>
<keyword evidence="2" id="KW-1185">Reference proteome</keyword>
<protein>
    <submittedName>
        <fullName evidence="1">Uncharacterized protein</fullName>
    </submittedName>
</protein>
<evidence type="ECO:0000313" key="1">
    <source>
        <dbReference type="EMBL" id="KAJ5381012.1"/>
    </source>
</evidence>
<name>A0A9W9VGD5_9EURO</name>
<dbReference type="EMBL" id="JAPZBS010000002">
    <property type="protein sequence ID" value="KAJ5381012.1"/>
    <property type="molecule type" value="Genomic_DNA"/>
</dbReference>
<reference evidence="1" key="1">
    <citation type="submission" date="2022-11" db="EMBL/GenBank/DDBJ databases">
        <authorList>
            <person name="Petersen C."/>
        </authorList>
    </citation>
    <scope>NUCLEOTIDE SEQUENCE</scope>
    <source>
        <strain evidence="1">IBT 29864</strain>
    </source>
</reference>